<comment type="caution">
    <text evidence="1">The sequence shown here is derived from an EMBL/GenBank/DDBJ whole genome shotgun (WGS) entry which is preliminary data.</text>
</comment>
<dbReference type="SUPFAM" id="SSF69047">
    <property type="entry name" value="Hypothetical protein YjbJ"/>
    <property type="match status" value="1"/>
</dbReference>
<accession>A0A2W5QXL5</accession>
<organism evidence="1 2">
    <name type="scientific">Ancylobacter novellus</name>
    <name type="common">Thiobacillus novellus</name>
    <dbReference type="NCBI Taxonomy" id="921"/>
    <lineage>
        <taxon>Bacteria</taxon>
        <taxon>Pseudomonadati</taxon>
        <taxon>Pseudomonadota</taxon>
        <taxon>Alphaproteobacteria</taxon>
        <taxon>Hyphomicrobiales</taxon>
        <taxon>Xanthobacteraceae</taxon>
        <taxon>Ancylobacter</taxon>
    </lineage>
</organism>
<sequence length="56" mass="5920">MTEQFQGAFRILSGGAKALWGRLLRDGALVATGRVEQVAGEAAFACGRARARLASR</sequence>
<evidence type="ECO:0000313" key="1">
    <source>
        <dbReference type="EMBL" id="PZQ81916.1"/>
    </source>
</evidence>
<dbReference type="EMBL" id="QFQD01000037">
    <property type="protein sequence ID" value="PZQ81916.1"/>
    <property type="molecule type" value="Genomic_DNA"/>
</dbReference>
<gene>
    <name evidence="1" type="ORF">DI549_12780</name>
</gene>
<reference evidence="1 2" key="1">
    <citation type="submission" date="2017-08" db="EMBL/GenBank/DDBJ databases">
        <title>Infants hospitalized years apart are colonized by the same room-sourced microbial strains.</title>
        <authorList>
            <person name="Brooks B."/>
            <person name="Olm M.R."/>
            <person name="Firek B.A."/>
            <person name="Baker R."/>
            <person name="Thomas B.C."/>
            <person name="Morowitz M.J."/>
            <person name="Banfield J.F."/>
        </authorList>
    </citation>
    <scope>NUCLEOTIDE SEQUENCE [LARGE SCALE GENOMIC DNA]</scope>
    <source>
        <strain evidence="1">S2_005_001_R2_27</strain>
    </source>
</reference>
<proteinExistence type="predicted"/>
<name>A0A2W5QXL5_ANCNO</name>
<evidence type="ECO:0000313" key="2">
    <source>
        <dbReference type="Proteomes" id="UP000248887"/>
    </source>
</evidence>
<dbReference type="Proteomes" id="UP000248887">
    <property type="component" value="Unassembled WGS sequence"/>
</dbReference>
<dbReference type="AlphaFoldDB" id="A0A2W5QXL5"/>
<dbReference type="InterPro" id="IPR036629">
    <property type="entry name" value="YjbJ_sf"/>
</dbReference>
<protein>
    <submittedName>
        <fullName evidence="1">CsbD family protein</fullName>
    </submittedName>
</protein>